<gene>
    <name evidence="1" type="ORF">F5148DRAFT_1325010</name>
</gene>
<dbReference type="EMBL" id="JAGFNK010000251">
    <property type="protein sequence ID" value="KAI9455416.1"/>
    <property type="molecule type" value="Genomic_DNA"/>
</dbReference>
<organism evidence="1 2">
    <name type="scientific">Russula earlei</name>
    <dbReference type="NCBI Taxonomy" id="71964"/>
    <lineage>
        <taxon>Eukaryota</taxon>
        <taxon>Fungi</taxon>
        <taxon>Dikarya</taxon>
        <taxon>Basidiomycota</taxon>
        <taxon>Agaricomycotina</taxon>
        <taxon>Agaricomycetes</taxon>
        <taxon>Russulales</taxon>
        <taxon>Russulaceae</taxon>
        <taxon>Russula</taxon>
    </lineage>
</organism>
<name>A0ACC0TZY3_9AGAM</name>
<reference evidence="1" key="1">
    <citation type="submission" date="2021-03" db="EMBL/GenBank/DDBJ databases">
        <title>Evolutionary priming and transition to the ectomycorrhizal habit in an iconic lineage of mushroom-forming fungi: is preadaptation a requirement?</title>
        <authorList>
            <consortium name="DOE Joint Genome Institute"/>
            <person name="Looney B.P."/>
            <person name="Miyauchi S."/>
            <person name="Morin E."/>
            <person name="Drula E."/>
            <person name="Courty P.E."/>
            <person name="Chicoki N."/>
            <person name="Fauchery L."/>
            <person name="Kohler A."/>
            <person name="Kuo A."/>
            <person name="LaButti K."/>
            <person name="Pangilinan J."/>
            <person name="Lipzen A."/>
            <person name="Riley R."/>
            <person name="Andreopoulos W."/>
            <person name="He G."/>
            <person name="Johnson J."/>
            <person name="Barry K.W."/>
            <person name="Grigoriev I.V."/>
            <person name="Nagy L."/>
            <person name="Hibbett D."/>
            <person name="Henrissat B."/>
            <person name="Matheny P.B."/>
            <person name="Labbe J."/>
            <person name="Martin A.F."/>
        </authorList>
    </citation>
    <scope>NUCLEOTIDE SEQUENCE</scope>
    <source>
        <strain evidence="1">BPL698</strain>
    </source>
</reference>
<evidence type="ECO:0000313" key="1">
    <source>
        <dbReference type="EMBL" id="KAI9455416.1"/>
    </source>
</evidence>
<protein>
    <submittedName>
        <fullName evidence="1">Golgi complex component 7-domain-containing protein</fullName>
    </submittedName>
</protein>
<evidence type="ECO:0000313" key="2">
    <source>
        <dbReference type="Proteomes" id="UP001207468"/>
    </source>
</evidence>
<keyword evidence="2" id="KW-1185">Reference proteome</keyword>
<dbReference type="Proteomes" id="UP001207468">
    <property type="component" value="Unassembled WGS sequence"/>
</dbReference>
<comment type="caution">
    <text evidence="1">The sequence shown here is derived from an EMBL/GenBank/DDBJ whole genome shotgun (WGS) entry which is preliminary data.</text>
</comment>
<accession>A0ACC0TZY3</accession>
<proteinExistence type="predicted"/>
<sequence>MSPPLNSHPPDDFLLSLDDDIDIVSWINNLLQSDTPATSDIAILEKQLSHFVPALEVASEDLSLHIERLIDEISRSASRLPYDLQFMRDGALSLQAALNNLTTHSSSFSPQSSATLDRLHSLDTIKRNMQLARDVLREAESWSTLESEVSSLLSEQSYEKAAEKLSEANKSMVVFQNTPEYEARPSLSSALIAAINSHDATPCRAYYSIFANIQRDSEFRAYYFGSRRSSLVSMWQDAKLSDTTDAAGQFTPDFLNAFFTSFLAVLNSERASISAIFPDPQLTLSSFITSTLSALQPTFAERLSTFSDQLGPAALPELIAIFHVTERFAVAVDKVLERTEVSSAFVPPTTDSSSAEPTARTHRRRPSHARLSISRRMSVSASGIGPFQLAGSGLDWDTDVYEPFLEYQVSYGILESKFLFSSLPDPLPNESLSRMQSFTYGYGAATLVSSLDEFLTTFIDFSKDSFMSSSPASAASVMAGSDTEDLADLDYTLEDYSTIQLWLHILESLRGVRDRLSVFESQLRGTLLQTSVAFRARAQDPRATVPGTTRGALQLLLVSTLNSPSLHDLLDSINLPDGRLSSQDSGRLRGPSPLLTKAHTALNIAASLIQSSLQVAMLSPLYKSLASYASSPLWMTSDQAPRRPGIAGATSEAAVPTFSLSPSEAMQHAAEGLLNLPRLFEVYADDDVFAFSIETLPHVDAALLESFAEPAAAEQTSMHARRASSARGPPHSAAFSGLTPEVIASIWLSSLGLSFLQHLARNILPSIRSLTTAGAAQLASDLGYLGNIVSALSVESKELTRWIEVVGVDDETGRAMVLDVDGADSIFSSAARMRGWALAIQ</sequence>